<name>A0AAV6UE11_9ARAC</name>
<evidence type="ECO:0008006" key="4">
    <source>
        <dbReference type="Google" id="ProtNLM"/>
    </source>
</evidence>
<comment type="caution">
    <text evidence="2">The sequence shown here is derived from an EMBL/GenBank/DDBJ whole genome shotgun (WGS) entry which is preliminary data.</text>
</comment>
<evidence type="ECO:0000256" key="1">
    <source>
        <dbReference type="SAM" id="MobiDB-lite"/>
    </source>
</evidence>
<accession>A0AAV6UE11</accession>
<dbReference type="Proteomes" id="UP000827092">
    <property type="component" value="Unassembled WGS sequence"/>
</dbReference>
<feature type="region of interest" description="Disordered" evidence="1">
    <location>
        <begin position="56"/>
        <end position="151"/>
    </location>
</feature>
<proteinExistence type="predicted"/>
<feature type="compositionally biased region" description="Low complexity" evidence="1">
    <location>
        <begin position="108"/>
        <end position="138"/>
    </location>
</feature>
<gene>
    <name evidence="2" type="ORF">JTE90_018068</name>
</gene>
<sequence>MSVAEVKNKKHTLMSTYRRQRKIKEDFMRSGVSESEVFEPTWFAYSRMDEFLQGVADCGKTPDSLSHQTVEVKQESPQESLAPSPVAPSSSAPSPSDPSSGAHHQGVPSPRAPSFGAPSPGAISPGASSSSARSSAAAVKERQKTPREKRKKIANEMKEAKSQMNATFATLNDVLSKRKEPDDCDLYGQLLASKLRQYTMRERHIIMHEIDSLLLNKPPPTTTTFAPYIVYQNPTPRFTTPSSATFSSAASTSFFSMPTTAEMNEDVID</sequence>
<evidence type="ECO:0000313" key="3">
    <source>
        <dbReference type="Proteomes" id="UP000827092"/>
    </source>
</evidence>
<dbReference type="AlphaFoldDB" id="A0AAV6UE11"/>
<protein>
    <recommendedName>
        <fullName evidence="4">MADF domain-containing protein</fullName>
    </recommendedName>
</protein>
<reference evidence="2 3" key="1">
    <citation type="journal article" date="2022" name="Nat. Ecol. Evol.">
        <title>A masculinizing supergene underlies an exaggerated male reproductive morph in a spider.</title>
        <authorList>
            <person name="Hendrickx F."/>
            <person name="De Corte Z."/>
            <person name="Sonet G."/>
            <person name="Van Belleghem S.M."/>
            <person name="Kostlbacher S."/>
            <person name="Vangestel C."/>
        </authorList>
    </citation>
    <scope>NUCLEOTIDE SEQUENCE [LARGE SCALE GENOMIC DNA]</scope>
    <source>
        <strain evidence="2">W744_W776</strain>
    </source>
</reference>
<keyword evidence="3" id="KW-1185">Reference proteome</keyword>
<dbReference type="EMBL" id="JAFNEN010000497">
    <property type="protein sequence ID" value="KAG8181760.1"/>
    <property type="molecule type" value="Genomic_DNA"/>
</dbReference>
<organism evidence="2 3">
    <name type="scientific">Oedothorax gibbosus</name>
    <dbReference type="NCBI Taxonomy" id="931172"/>
    <lineage>
        <taxon>Eukaryota</taxon>
        <taxon>Metazoa</taxon>
        <taxon>Ecdysozoa</taxon>
        <taxon>Arthropoda</taxon>
        <taxon>Chelicerata</taxon>
        <taxon>Arachnida</taxon>
        <taxon>Araneae</taxon>
        <taxon>Araneomorphae</taxon>
        <taxon>Entelegynae</taxon>
        <taxon>Araneoidea</taxon>
        <taxon>Linyphiidae</taxon>
        <taxon>Erigoninae</taxon>
        <taxon>Oedothorax</taxon>
    </lineage>
</organism>
<feature type="compositionally biased region" description="Low complexity" evidence="1">
    <location>
        <begin position="80"/>
        <end position="100"/>
    </location>
</feature>
<evidence type="ECO:0000313" key="2">
    <source>
        <dbReference type="EMBL" id="KAG8181760.1"/>
    </source>
</evidence>